<dbReference type="SMART" id="SM01003">
    <property type="entry name" value="AlaDh_PNT_N"/>
    <property type="match status" value="1"/>
</dbReference>
<evidence type="ECO:0000256" key="1">
    <source>
        <dbReference type="ARBA" id="ARBA00023002"/>
    </source>
</evidence>
<dbReference type="PANTHER" id="PTHR42795:SF1">
    <property type="entry name" value="ALANINE DEHYDROGENASE"/>
    <property type="match status" value="1"/>
</dbReference>
<proteinExistence type="predicted"/>
<protein>
    <submittedName>
        <fullName evidence="4">Alanine dehydrogenase</fullName>
        <ecNumber evidence="4">1.4.1.1</ecNumber>
    </submittedName>
</protein>
<name>A0A075MV55_9ARCH</name>
<dbReference type="HOGENOM" id="CLU_003376_3_0_2"/>
<dbReference type="STRING" id="1459636.NTE_02488"/>
<dbReference type="Gene3D" id="3.40.50.720">
    <property type="entry name" value="NAD(P)-binding Rossmann-like Domain"/>
    <property type="match status" value="4"/>
</dbReference>
<evidence type="ECO:0000259" key="2">
    <source>
        <dbReference type="SMART" id="SM01002"/>
    </source>
</evidence>
<dbReference type="GO" id="GO:0005886">
    <property type="term" value="C:plasma membrane"/>
    <property type="evidence" value="ECO:0007669"/>
    <property type="project" value="TreeGrafter"/>
</dbReference>
<evidence type="ECO:0000313" key="4">
    <source>
        <dbReference type="EMBL" id="AIF84537.1"/>
    </source>
</evidence>
<evidence type="ECO:0000259" key="3">
    <source>
        <dbReference type="SMART" id="SM01003"/>
    </source>
</evidence>
<dbReference type="Proteomes" id="UP000028194">
    <property type="component" value="Chromosome"/>
</dbReference>
<dbReference type="GeneID" id="41598192"/>
<dbReference type="EMBL" id="CP007174">
    <property type="protein sequence ID" value="AIF84537.1"/>
    <property type="molecule type" value="Genomic_DNA"/>
</dbReference>
<dbReference type="GO" id="GO:0000286">
    <property type="term" value="F:alanine dehydrogenase activity"/>
    <property type="evidence" value="ECO:0007669"/>
    <property type="project" value="UniProtKB-EC"/>
</dbReference>
<dbReference type="PANTHER" id="PTHR42795">
    <property type="entry name" value="ALANINE DEHYDROGENASE"/>
    <property type="match status" value="1"/>
</dbReference>
<dbReference type="AlphaFoldDB" id="A0A075MV55"/>
<dbReference type="SMART" id="SM01002">
    <property type="entry name" value="AlaDh_PNT_C"/>
    <property type="match status" value="1"/>
</dbReference>
<dbReference type="RefSeq" id="WP_226987276.1">
    <property type="nucleotide sequence ID" value="NZ_CP007174.1"/>
</dbReference>
<dbReference type="Pfam" id="PF05222">
    <property type="entry name" value="AlaDh_PNT_N"/>
    <property type="match status" value="1"/>
</dbReference>
<dbReference type="EC" id="1.4.1.1" evidence="4"/>
<keyword evidence="1 4" id="KW-0560">Oxidoreductase</keyword>
<feature type="domain" description="Alanine dehydrogenase/pyridine nucleotide transhydrogenase NAD(H)-binding" evidence="2">
    <location>
        <begin position="178"/>
        <end position="313"/>
    </location>
</feature>
<dbReference type="InterPro" id="IPR036291">
    <property type="entry name" value="NAD(P)-bd_dom_sf"/>
</dbReference>
<dbReference type="Pfam" id="PF01262">
    <property type="entry name" value="AlaDh_PNT_C"/>
    <property type="match status" value="1"/>
</dbReference>
<dbReference type="InterPro" id="IPR007886">
    <property type="entry name" value="AlaDH/PNT_N"/>
</dbReference>
<evidence type="ECO:0000313" key="5">
    <source>
        <dbReference type="Proteomes" id="UP000028194"/>
    </source>
</evidence>
<feature type="domain" description="Alanine dehydrogenase/pyridine nucleotide transhydrogenase N-terminal" evidence="3">
    <location>
        <begin position="4"/>
        <end position="139"/>
    </location>
</feature>
<organism evidence="4 5">
    <name type="scientific">Candidatus Nitrososphaera evergladensis SR1</name>
    <dbReference type="NCBI Taxonomy" id="1459636"/>
    <lineage>
        <taxon>Archaea</taxon>
        <taxon>Nitrososphaerota</taxon>
        <taxon>Nitrososphaeria</taxon>
        <taxon>Nitrososphaerales</taxon>
        <taxon>Nitrososphaeraceae</taxon>
        <taxon>Nitrososphaera</taxon>
    </lineage>
</organism>
<dbReference type="GO" id="GO:0006524">
    <property type="term" value="P:alanine catabolic process"/>
    <property type="evidence" value="ECO:0007669"/>
    <property type="project" value="TreeGrafter"/>
</dbReference>
<dbReference type="SUPFAM" id="SSF51735">
    <property type="entry name" value="NAD(P)-binding Rossmann-fold domains"/>
    <property type="match status" value="1"/>
</dbReference>
<dbReference type="SUPFAM" id="SSF52283">
    <property type="entry name" value="Formate/glycerate dehydrogenase catalytic domain-like"/>
    <property type="match status" value="1"/>
</dbReference>
<reference evidence="4 5" key="1">
    <citation type="journal article" date="2014" name="PLoS ONE">
        <title>Genome Sequence of Candidatus Nitrososphaera evergladensis from Group I.1b Enriched from Everglades Soil Reveals Novel Genomic Features of the Ammonia-Oxidizing Archaea.</title>
        <authorList>
            <person name="Zhalnina K.V."/>
            <person name="Dias R."/>
            <person name="Leonard M.T."/>
            <person name="Dorr de Quadros P."/>
            <person name="Camargo F.A."/>
            <person name="Drew J.C."/>
            <person name="Farmerie W.G."/>
            <person name="Daroub S.H."/>
            <person name="Triplett E.W."/>
        </authorList>
    </citation>
    <scope>NUCLEOTIDE SEQUENCE [LARGE SCALE GENOMIC DNA]</scope>
    <source>
        <strain evidence="4 5">SR1</strain>
    </source>
</reference>
<gene>
    <name evidence="4" type="ORF">NTE_02488</name>
</gene>
<sequence length="399" mass="42919">MTIGVPKEIKDHENRVALTPRSVASLVSSGIKVAVERNAGAKSGFSDADYASAGAQVASDAAELYSKADLVVKVKEIQVGKGEHAHILQKHIIFGYNHFESSRELTSAAIRSGATFISFEKVTDGNGQTPLLMPMSRIAGTLAGIWAGFFHNYAFRHDKSLRMKAGADQVKARFIEDFERIIDGKLDAATANSLSLHDKQVVIFGGGTAGEMASRTCHALGAKLTIVEKRDSRRKYLQGLGLGRCSVVASADYDAIKGASAVIGATYDKEKADRMIDEMTLKNASEVRKKVIIDISIDQGGNFPFVDSTGKYAPESMGTIMSPAQMDYFGNVFVRVPNMPSIVPRYASMALSNAITDHVKAIATNQTRPELVRATSIAGGKVLDEAVARAHSLPYAKTF</sequence>
<keyword evidence="5" id="KW-1185">Reference proteome</keyword>
<dbReference type="InterPro" id="IPR007698">
    <property type="entry name" value="AlaDH/PNT_NAD(H)-bd"/>
</dbReference>
<dbReference type="KEGG" id="nev:NTE_02488"/>
<accession>A0A075MV55</accession>
<dbReference type="eggNOG" id="arCOG06678">
    <property type="taxonomic scope" value="Archaea"/>
</dbReference>